<proteinExistence type="predicted"/>
<reference evidence="1 2" key="1">
    <citation type="submission" date="2017-01" db="EMBL/GenBank/DDBJ databases">
        <authorList>
            <person name="Varghese N."/>
            <person name="Submissions S."/>
        </authorList>
    </citation>
    <scope>NUCLEOTIDE SEQUENCE [LARGE SCALE GENOMIC DNA]</scope>
    <source>
        <strain evidence="1 2">ATCC 35905</strain>
    </source>
</reference>
<evidence type="ECO:0000313" key="2">
    <source>
        <dbReference type="Proteomes" id="UP000186308"/>
    </source>
</evidence>
<gene>
    <name evidence="1" type="ORF">SAMN05421828_12340</name>
</gene>
<dbReference type="Proteomes" id="UP000186308">
    <property type="component" value="Unassembled WGS sequence"/>
</dbReference>
<dbReference type="RefSeq" id="WP_029312015.1">
    <property type="nucleotide sequence ID" value="NZ_FTNE01000023.1"/>
</dbReference>
<name>A0A8G2CMS1_ACIRU</name>
<dbReference type="AlphaFoldDB" id="A0A8G2CMS1"/>
<keyword evidence="2" id="KW-1185">Reference proteome</keyword>
<protein>
    <submittedName>
        <fullName evidence="1">Uncharacterized protein</fullName>
    </submittedName>
</protein>
<accession>A0A8G2CMS1</accession>
<evidence type="ECO:0000313" key="1">
    <source>
        <dbReference type="EMBL" id="SIR29792.1"/>
    </source>
</evidence>
<comment type="caution">
    <text evidence="1">The sequence shown here is derived from an EMBL/GenBank/DDBJ whole genome shotgun (WGS) entry which is preliminary data.</text>
</comment>
<sequence>MPDLFPELTLERHAVEAWIIRCYPQIFLAPGTILADTPEVESKVREVGNLFTAVCTTAPDTLPALVLEPETLDHLLTGFAWLDLQRRTALVIFLEHLPDNMGERIISAMIDADPDHRGRTMRETISLIRRAETIERMTQPIRIAALTAATASQPLQDPYNHRTHP</sequence>
<dbReference type="EMBL" id="FTNE01000023">
    <property type="protein sequence ID" value="SIR29792.1"/>
    <property type="molecule type" value="Genomic_DNA"/>
</dbReference>
<organism evidence="1 2">
    <name type="scientific">Acidiphilium rubrum</name>
    <dbReference type="NCBI Taxonomy" id="526"/>
    <lineage>
        <taxon>Bacteria</taxon>
        <taxon>Pseudomonadati</taxon>
        <taxon>Pseudomonadota</taxon>
        <taxon>Alphaproteobacteria</taxon>
        <taxon>Acetobacterales</taxon>
        <taxon>Acidocellaceae</taxon>
        <taxon>Acidiphilium</taxon>
    </lineage>
</organism>